<dbReference type="Proteomes" id="UP000180252">
    <property type="component" value="Unassembled WGS sequence"/>
</dbReference>
<keyword evidence="3" id="KW-0378">Hydrolase</keyword>
<evidence type="ECO:0000313" key="7">
    <source>
        <dbReference type="Proteomes" id="UP000180252"/>
    </source>
</evidence>
<dbReference type="SUPFAM" id="SSF53474">
    <property type="entry name" value="alpha/beta-Hydrolases"/>
    <property type="match status" value="1"/>
</dbReference>
<evidence type="ECO:0000256" key="1">
    <source>
        <dbReference type="ARBA" id="ARBA00022670"/>
    </source>
</evidence>
<dbReference type="RefSeq" id="WP_070907765.1">
    <property type="nucleotide sequence ID" value="NZ_MIKE01000024.1"/>
</dbReference>
<dbReference type="GO" id="GO:0006508">
    <property type="term" value="P:proteolysis"/>
    <property type="evidence" value="ECO:0007669"/>
    <property type="project" value="UniProtKB-KW"/>
</dbReference>
<dbReference type="Gene3D" id="3.40.50.1820">
    <property type="entry name" value="alpha/beta hydrolase"/>
    <property type="match status" value="1"/>
</dbReference>
<protein>
    <recommendedName>
        <fullName evidence="9">PS-10 peptidase S37</fullName>
    </recommendedName>
</protein>
<dbReference type="ESTHER" id="9flao-a0a1s1j4m7">
    <property type="family name" value="Peptidase_S37"/>
</dbReference>
<reference evidence="5" key="2">
    <citation type="submission" date="2016-09" db="EMBL/GenBank/DDBJ databases">
        <authorList>
            <person name="Capua I."/>
            <person name="De Benedictis P."/>
            <person name="Joannis T."/>
            <person name="Lombin L.H."/>
            <person name="Cattoli G."/>
        </authorList>
    </citation>
    <scope>NUCLEOTIDE SEQUENCE [LARGE SCALE GENOMIC DNA]</scope>
    <source>
        <strain evidence="5">MSU</strain>
    </source>
</reference>
<evidence type="ECO:0000256" key="2">
    <source>
        <dbReference type="ARBA" id="ARBA00022729"/>
    </source>
</evidence>
<dbReference type="Pfam" id="PF05576">
    <property type="entry name" value="Peptidase_S37"/>
    <property type="match status" value="1"/>
</dbReference>
<dbReference type="GO" id="GO:0008239">
    <property type="term" value="F:dipeptidyl-peptidase activity"/>
    <property type="evidence" value="ECO:0007669"/>
    <property type="project" value="TreeGrafter"/>
</dbReference>
<feature type="signal peptide" evidence="4">
    <location>
        <begin position="1"/>
        <end position="22"/>
    </location>
</feature>
<reference evidence="6 8" key="3">
    <citation type="submission" date="2016-11" db="EMBL/GenBank/DDBJ databases">
        <title>Whole genomes of Flavobacteriaceae.</title>
        <authorList>
            <person name="Stine C."/>
            <person name="Li C."/>
            <person name="Tadesse D."/>
        </authorList>
    </citation>
    <scope>NUCLEOTIDE SEQUENCE [LARGE SCALE GENOMIC DNA]</scope>
    <source>
        <strain evidence="6 8">ATCC BAA-2541</strain>
    </source>
</reference>
<dbReference type="EMBL" id="MUHG01000018">
    <property type="protein sequence ID" value="OXB19359.1"/>
    <property type="molecule type" value="Genomic_DNA"/>
</dbReference>
<dbReference type="InterPro" id="IPR008761">
    <property type="entry name" value="Peptidase_S37"/>
</dbReference>
<name>A0A1S1J4M7_9FLAO</name>
<evidence type="ECO:0008006" key="9">
    <source>
        <dbReference type="Google" id="ProtNLM"/>
    </source>
</evidence>
<dbReference type="OrthoDB" id="3979391at2"/>
<gene>
    <name evidence="6" type="ORF">B0A71_12500</name>
    <name evidence="5" type="ORF">BHE19_12370</name>
</gene>
<dbReference type="PANTHER" id="PTHR11010">
    <property type="entry name" value="PROTEASE S28 PRO-X CARBOXYPEPTIDASE-RELATED"/>
    <property type="match status" value="1"/>
</dbReference>
<keyword evidence="2 4" id="KW-0732">Signal</keyword>
<dbReference type="EMBL" id="MIKE01000024">
    <property type="protein sequence ID" value="OHT44504.1"/>
    <property type="molecule type" value="Genomic_DNA"/>
</dbReference>
<feature type="chain" id="PRO_5010287437" description="PS-10 peptidase S37" evidence="4">
    <location>
        <begin position="23"/>
        <end position="436"/>
    </location>
</feature>
<dbReference type="STRING" id="1278819.BHE19_12370"/>
<proteinExistence type="predicted"/>
<dbReference type="AlphaFoldDB" id="A0A1S1J4M7"/>
<dbReference type="Proteomes" id="UP000198319">
    <property type="component" value="Unassembled WGS sequence"/>
</dbReference>
<evidence type="ECO:0000256" key="3">
    <source>
        <dbReference type="ARBA" id="ARBA00022801"/>
    </source>
</evidence>
<sequence>MKSIQRLVLLLCVVLSSYFVSAQNKSDLYQKLTVLFPKAEITTIENLEGYAESYQLILDEPLDHKNPQKGTFKHYVYLSHLNFSNPMVIETHGYNTNNIKSEVSKLLNANQIAVEYRFYGKSRPEPLPWEYLTNDQAIADYHNLVTKLKQLYTGKWISTGISKGGETALIYKSKYPDDVDVAMPYVAPLINTQEDPRTVEHTKTVGTAECRAKITAFQRAVLENREAVLKEFEQYAEEKKMTFAEVPFAEALEYAVLEFPFSFWQWGGKCEAIPSVTASPKELFAYLDEVSGVRTYNDKMYFHYLPSYYQHLKELGYYGFDFSPVADLLQVVKSASNDRFAPKGVVIKYNPKYIREVRKYVENKGSKILYIYGGYDTWYSCAPTPDSKLDALKMVLPGGSHTTRVKDFPESDKKRIMETLSRWLDLKALNDKAEIN</sequence>
<accession>A0A1S1J4M7</accession>
<evidence type="ECO:0000313" key="6">
    <source>
        <dbReference type="EMBL" id="OXB19359.1"/>
    </source>
</evidence>
<keyword evidence="1" id="KW-0645">Protease</keyword>
<comment type="caution">
    <text evidence="5">The sequence shown here is derived from an EMBL/GenBank/DDBJ whole genome shotgun (WGS) entry which is preliminary data.</text>
</comment>
<reference evidence="7" key="1">
    <citation type="submission" date="2016-09" db="EMBL/GenBank/DDBJ databases">
        <authorList>
            <person name="Chen S."/>
            <person name="Walker E."/>
        </authorList>
    </citation>
    <scope>NUCLEOTIDE SEQUENCE [LARGE SCALE GENOMIC DNA]</scope>
    <source>
        <strain evidence="7">MSU</strain>
    </source>
</reference>
<keyword evidence="8" id="KW-1185">Reference proteome</keyword>
<evidence type="ECO:0000313" key="5">
    <source>
        <dbReference type="EMBL" id="OHT44504.1"/>
    </source>
</evidence>
<organism evidence="5 7">
    <name type="scientific">Flavobacterium tructae</name>
    <dbReference type="NCBI Taxonomy" id="1114873"/>
    <lineage>
        <taxon>Bacteria</taxon>
        <taxon>Pseudomonadati</taxon>
        <taxon>Bacteroidota</taxon>
        <taxon>Flavobacteriia</taxon>
        <taxon>Flavobacteriales</taxon>
        <taxon>Flavobacteriaceae</taxon>
        <taxon>Flavobacterium</taxon>
    </lineage>
</organism>
<dbReference type="InterPro" id="IPR029058">
    <property type="entry name" value="AB_hydrolase_fold"/>
</dbReference>
<dbReference type="PANTHER" id="PTHR11010:SF38">
    <property type="entry name" value="LYSOSOMAL PRO-X CARBOXYPEPTIDASE"/>
    <property type="match status" value="1"/>
</dbReference>
<evidence type="ECO:0000256" key="4">
    <source>
        <dbReference type="SAM" id="SignalP"/>
    </source>
</evidence>
<evidence type="ECO:0000313" key="8">
    <source>
        <dbReference type="Proteomes" id="UP000198319"/>
    </source>
</evidence>